<dbReference type="GO" id="GO:0022857">
    <property type="term" value="F:transmembrane transporter activity"/>
    <property type="evidence" value="ECO:0007669"/>
    <property type="project" value="InterPro"/>
</dbReference>
<dbReference type="PROSITE" id="PS50283">
    <property type="entry name" value="NA_SOLUT_SYMP_3"/>
    <property type="match status" value="1"/>
</dbReference>
<evidence type="ECO:0000256" key="1">
    <source>
        <dbReference type="ARBA" id="ARBA00004141"/>
    </source>
</evidence>
<keyword evidence="3" id="KW-0813">Transport</keyword>
<organism evidence="9 10">
    <name type="scientific">Sutterella wadsworthensis 2_1_59BFAA</name>
    <dbReference type="NCBI Taxonomy" id="742823"/>
    <lineage>
        <taxon>Bacteria</taxon>
        <taxon>Pseudomonadati</taxon>
        <taxon>Pseudomonadota</taxon>
        <taxon>Betaproteobacteria</taxon>
        <taxon>Burkholderiales</taxon>
        <taxon>Sutterellaceae</taxon>
        <taxon>Sutterella</taxon>
    </lineage>
</organism>
<evidence type="ECO:0000256" key="3">
    <source>
        <dbReference type="ARBA" id="ARBA00022448"/>
    </source>
</evidence>
<feature type="transmembrane region" description="Helical" evidence="8">
    <location>
        <begin position="120"/>
        <end position="141"/>
    </location>
</feature>
<proteinExistence type="inferred from homology"/>
<dbReference type="PATRIC" id="fig|742823.3.peg.1511"/>
<comment type="subcellular location">
    <subcellularLocation>
        <location evidence="1">Membrane</location>
        <topology evidence="1">Multi-pass membrane protein</topology>
    </subcellularLocation>
</comment>
<feature type="transmembrane region" description="Helical" evidence="8">
    <location>
        <begin position="215"/>
        <end position="232"/>
    </location>
</feature>
<reference evidence="9 10" key="1">
    <citation type="submission" date="2012-05" db="EMBL/GenBank/DDBJ databases">
        <title>The Genome Sequence of Sutterella wadsworthensis 2_1_59BFAA.</title>
        <authorList>
            <consortium name="The Broad Institute Genome Sequencing Platform"/>
            <person name="Earl A."/>
            <person name="Ward D."/>
            <person name="Feldgarden M."/>
            <person name="Gevers D."/>
            <person name="Daigneault M."/>
            <person name="Strauss J."/>
            <person name="Allen-Vercoe E."/>
            <person name="Walker B."/>
            <person name="Young S.K."/>
            <person name="Zeng Q."/>
            <person name="Gargeya S."/>
            <person name="Fitzgerald M."/>
            <person name="Haas B."/>
            <person name="Abouelleil A."/>
            <person name="Alvarado L."/>
            <person name="Arachchi H.M."/>
            <person name="Berlin A.M."/>
            <person name="Chapman S.B."/>
            <person name="Goldberg J."/>
            <person name="Griggs A."/>
            <person name="Gujja S."/>
            <person name="Hansen M."/>
            <person name="Howarth C."/>
            <person name="Imamovic A."/>
            <person name="Larimer J."/>
            <person name="McCowen C."/>
            <person name="Montmayeur A."/>
            <person name="Murphy C."/>
            <person name="Neiman D."/>
            <person name="Pearson M."/>
            <person name="Priest M."/>
            <person name="Roberts A."/>
            <person name="Saif S."/>
            <person name="Shea T."/>
            <person name="Sisk P."/>
            <person name="Sykes S."/>
            <person name="Wortman J."/>
            <person name="Nusbaum C."/>
            <person name="Birren B."/>
        </authorList>
    </citation>
    <scope>NUCLEOTIDE SEQUENCE [LARGE SCALE GENOMIC DNA]</scope>
    <source>
        <strain evidence="9 10">2_1_59BFAA</strain>
    </source>
</reference>
<dbReference type="PANTHER" id="PTHR48086">
    <property type="entry name" value="SODIUM/PROLINE SYMPORTER-RELATED"/>
    <property type="match status" value="1"/>
</dbReference>
<dbReference type="InterPro" id="IPR001734">
    <property type="entry name" value="Na/solute_symporter"/>
</dbReference>
<feature type="transmembrane region" description="Helical" evidence="8">
    <location>
        <begin position="147"/>
        <end position="165"/>
    </location>
</feature>
<evidence type="ECO:0000313" key="10">
    <source>
        <dbReference type="Proteomes" id="UP000005835"/>
    </source>
</evidence>
<dbReference type="AlphaFoldDB" id="K1JGY2"/>
<evidence type="ECO:0000256" key="2">
    <source>
        <dbReference type="ARBA" id="ARBA00006434"/>
    </source>
</evidence>
<feature type="transmembrane region" description="Helical" evidence="8">
    <location>
        <begin position="334"/>
        <end position="352"/>
    </location>
</feature>
<evidence type="ECO:0000256" key="7">
    <source>
        <dbReference type="RuleBase" id="RU362091"/>
    </source>
</evidence>
<dbReference type="HOGENOM" id="CLU_018808_15_3_4"/>
<dbReference type="Gene3D" id="1.20.1730.10">
    <property type="entry name" value="Sodium/glucose cotransporter"/>
    <property type="match status" value="1"/>
</dbReference>
<feature type="transmembrane region" description="Helical" evidence="8">
    <location>
        <begin position="252"/>
        <end position="273"/>
    </location>
</feature>
<feature type="transmembrane region" description="Helical" evidence="8">
    <location>
        <begin position="177"/>
        <end position="195"/>
    </location>
</feature>
<keyword evidence="10" id="KW-1185">Reference proteome</keyword>
<dbReference type="Pfam" id="PF00474">
    <property type="entry name" value="SSF"/>
    <property type="match status" value="1"/>
</dbReference>
<keyword evidence="4 8" id="KW-0812">Transmembrane</keyword>
<dbReference type="STRING" id="742823.HMPREF9465_01520"/>
<name>K1JGY2_9BURK</name>
<feature type="transmembrane region" description="Helical" evidence="8">
    <location>
        <begin position="293"/>
        <end position="322"/>
    </location>
</feature>
<evidence type="ECO:0000256" key="6">
    <source>
        <dbReference type="ARBA" id="ARBA00023136"/>
    </source>
</evidence>
<accession>K1JGY2</accession>
<feature type="transmembrane region" description="Helical" evidence="8">
    <location>
        <begin position="358"/>
        <end position="381"/>
    </location>
</feature>
<dbReference type="EMBL" id="ADMG01000035">
    <property type="protein sequence ID" value="EKB30830.1"/>
    <property type="molecule type" value="Genomic_DNA"/>
</dbReference>
<protein>
    <recommendedName>
        <fullName evidence="11">Solute:sodium symporter (SSS) family transporter</fullName>
    </recommendedName>
</protein>
<comment type="caution">
    <text evidence="9">The sequence shown here is derived from an EMBL/GenBank/DDBJ whole genome shotgun (WGS) entry which is preliminary data.</text>
</comment>
<keyword evidence="5 8" id="KW-1133">Transmembrane helix</keyword>
<dbReference type="GO" id="GO:0005886">
    <property type="term" value="C:plasma membrane"/>
    <property type="evidence" value="ECO:0007669"/>
    <property type="project" value="TreeGrafter"/>
</dbReference>
<evidence type="ECO:0008006" key="11">
    <source>
        <dbReference type="Google" id="ProtNLM"/>
    </source>
</evidence>
<feature type="transmembrane region" description="Helical" evidence="8">
    <location>
        <begin position="72"/>
        <end position="89"/>
    </location>
</feature>
<keyword evidence="6 8" id="KW-0472">Membrane</keyword>
<comment type="similarity">
    <text evidence="2 7">Belongs to the sodium:solute symporter (SSF) (TC 2.A.21) family.</text>
</comment>
<dbReference type="eggNOG" id="COG0591">
    <property type="taxonomic scope" value="Bacteria"/>
</dbReference>
<dbReference type="OrthoDB" id="9814523at2"/>
<dbReference type="InterPro" id="IPR050277">
    <property type="entry name" value="Sodium:Solute_Symporter"/>
</dbReference>
<evidence type="ECO:0000313" key="9">
    <source>
        <dbReference type="EMBL" id="EKB30830.1"/>
    </source>
</evidence>
<dbReference type="InterPro" id="IPR038377">
    <property type="entry name" value="Na/Glc_symporter_sf"/>
</dbReference>
<evidence type="ECO:0000256" key="4">
    <source>
        <dbReference type="ARBA" id="ARBA00022692"/>
    </source>
</evidence>
<sequence>MNMLTGLVLIYLIVLMWFGFCGERHSSSGRAFLTSGGRAGALLCALSLVSTIIGGSATLGMGSLAQKIGSGAFWWLGVGAVGLLLHGWIAPKIRALPAVTLPEVVGVVAGRNAERWAGVIIAVSWIAVTAAQFVALHTLLLTLSSPLAAEVLYVMIAGVVIVHTITGGQSAVIRTDAFQAVLLLGGFTAAAFWLLGDRPDAVMALDPVPLGDRFGPWDLGRMMLLVGITYVVGPDMFSRTFTARDGQSARFAAWIASPCLVWFGVVVTGLALLNLQDPQPVAGWLSSASEMPAWLKGALALGLISALCGSADTVLLSASGIVERSLLAGDRTNAVRFFVGVFGFAAAAAVYVSKDIIWLLLTAYSFFVPGVALPLLIALIGRVRRLNAQLWTAGAVFGGIGGLVGNVTGDEVWTFAGMGVSAAFAVASRFKAPAGGSDAFGSLR</sequence>
<dbReference type="Proteomes" id="UP000005835">
    <property type="component" value="Unassembled WGS sequence"/>
</dbReference>
<gene>
    <name evidence="9" type="ORF">HMPREF9465_01520</name>
</gene>
<feature type="transmembrane region" description="Helical" evidence="8">
    <location>
        <begin position="37"/>
        <end position="60"/>
    </location>
</feature>
<evidence type="ECO:0000256" key="8">
    <source>
        <dbReference type="SAM" id="Phobius"/>
    </source>
</evidence>
<feature type="transmembrane region" description="Helical" evidence="8">
    <location>
        <begin position="388"/>
        <end position="406"/>
    </location>
</feature>
<evidence type="ECO:0000256" key="5">
    <source>
        <dbReference type="ARBA" id="ARBA00022989"/>
    </source>
</evidence>
<dbReference type="PANTHER" id="PTHR48086:SF7">
    <property type="entry name" value="SODIUM-SOLUTE SYMPORTER-RELATED"/>
    <property type="match status" value="1"/>
</dbReference>